<comment type="similarity">
    <text evidence="2">Belongs to the GtrA family.</text>
</comment>
<evidence type="ECO:0000313" key="8">
    <source>
        <dbReference type="EMBL" id="MCK8494975.1"/>
    </source>
</evidence>
<evidence type="ECO:0000256" key="4">
    <source>
        <dbReference type="ARBA" id="ARBA00022989"/>
    </source>
</evidence>
<keyword evidence="5 6" id="KW-0472">Membrane</keyword>
<dbReference type="RefSeq" id="WP_232563290.1">
    <property type="nucleotide sequence ID" value="NZ_JALPRF010000005.1"/>
</dbReference>
<reference evidence="8 9" key="1">
    <citation type="submission" date="2022-04" db="EMBL/GenBank/DDBJ databases">
        <title>Spirosoma sp. strain RP8 genome sequencing and assembly.</title>
        <authorList>
            <person name="Jung Y."/>
        </authorList>
    </citation>
    <scope>NUCLEOTIDE SEQUENCE [LARGE SCALE GENOMIC DNA]</scope>
    <source>
        <strain evidence="8 9">RP8</strain>
    </source>
</reference>
<keyword evidence="4 6" id="KW-1133">Transmembrane helix</keyword>
<feature type="transmembrane region" description="Helical" evidence="6">
    <location>
        <begin position="68"/>
        <end position="89"/>
    </location>
</feature>
<dbReference type="EMBL" id="JALPRF010000005">
    <property type="protein sequence ID" value="MCK8494975.1"/>
    <property type="molecule type" value="Genomic_DNA"/>
</dbReference>
<dbReference type="PANTHER" id="PTHR38459:SF1">
    <property type="entry name" value="PROPHAGE BACTOPRENOL-LINKED GLUCOSE TRANSLOCASE HOMOLOG"/>
    <property type="match status" value="1"/>
</dbReference>
<dbReference type="InterPro" id="IPR051401">
    <property type="entry name" value="GtrA_CellWall_Glycosyl"/>
</dbReference>
<organism evidence="8 9">
    <name type="scientific">Spirosoma liriopis</name>
    <dbReference type="NCBI Taxonomy" id="2937440"/>
    <lineage>
        <taxon>Bacteria</taxon>
        <taxon>Pseudomonadati</taxon>
        <taxon>Bacteroidota</taxon>
        <taxon>Cytophagia</taxon>
        <taxon>Cytophagales</taxon>
        <taxon>Cytophagaceae</taxon>
        <taxon>Spirosoma</taxon>
    </lineage>
</organism>
<accession>A0ABT0HTY5</accession>
<evidence type="ECO:0000256" key="2">
    <source>
        <dbReference type="ARBA" id="ARBA00009399"/>
    </source>
</evidence>
<evidence type="ECO:0000313" key="9">
    <source>
        <dbReference type="Proteomes" id="UP001202180"/>
    </source>
</evidence>
<feature type="domain" description="GtrA/DPMS transmembrane" evidence="7">
    <location>
        <begin position="12"/>
        <end position="122"/>
    </location>
</feature>
<name>A0ABT0HTY5_9BACT</name>
<dbReference type="PANTHER" id="PTHR38459">
    <property type="entry name" value="PROPHAGE BACTOPRENOL-LINKED GLUCOSE TRANSLOCASE HOMOLOG"/>
    <property type="match status" value="1"/>
</dbReference>
<proteinExistence type="inferred from homology"/>
<evidence type="ECO:0000256" key="5">
    <source>
        <dbReference type="ARBA" id="ARBA00023136"/>
    </source>
</evidence>
<evidence type="ECO:0000256" key="6">
    <source>
        <dbReference type="SAM" id="Phobius"/>
    </source>
</evidence>
<feature type="transmembrane region" description="Helical" evidence="6">
    <location>
        <begin position="12"/>
        <end position="30"/>
    </location>
</feature>
<comment type="caution">
    <text evidence="8">The sequence shown here is derived from an EMBL/GenBank/DDBJ whole genome shotgun (WGS) entry which is preliminary data.</text>
</comment>
<feature type="transmembrane region" description="Helical" evidence="6">
    <location>
        <begin position="36"/>
        <end position="56"/>
    </location>
</feature>
<protein>
    <submittedName>
        <fullName evidence="8">GtrA family protein</fullName>
    </submittedName>
</protein>
<sequence>MQTFFKVQATSLIATGIDFLTTFLLVQLAHCWYLPASLTGAVAGGLANFSIARAWTFTQSNQPVGKQFYRFVLVWVGNAGFNAAGLFAATHFLGVHYLLAKTGVGILVGVTYNYFLQKDFVFSLS</sequence>
<gene>
    <name evidence="8" type="ORF">M0L20_24100</name>
</gene>
<evidence type="ECO:0000256" key="1">
    <source>
        <dbReference type="ARBA" id="ARBA00004141"/>
    </source>
</evidence>
<comment type="subcellular location">
    <subcellularLocation>
        <location evidence="1">Membrane</location>
        <topology evidence="1">Multi-pass membrane protein</topology>
    </subcellularLocation>
</comment>
<evidence type="ECO:0000259" key="7">
    <source>
        <dbReference type="Pfam" id="PF04138"/>
    </source>
</evidence>
<dbReference type="Pfam" id="PF04138">
    <property type="entry name" value="GtrA_DPMS_TM"/>
    <property type="match status" value="1"/>
</dbReference>
<keyword evidence="3 6" id="KW-0812">Transmembrane</keyword>
<dbReference type="Proteomes" id="UP001202180">
    <property type="component" value="Unassembled WGS sequence"/>
</dbReference>
<feature type="transmembrane region" description="Helical" evidence="6">
    <location>
        <begin position="95"/>
        <end position="115"/>
    </location>
</feature>
<keyword evidence="9" id="KW-1185">Reference proteome</keyword>
<dbReference type="InterPro" id="IPR007267">
    <property type="entry name" value="GtrA_DPMS_TM"/>
</dbReference>
<evidence type="ECO:0000256" key="3">
    <source>
        <dbReference type="ARBA" id="ARBA00022692"/>
    </source>
</evidence>